<keyword evidence="2" id="KW-0547">Nucleotide-binding</keyword>
<dbReference type="SUPFAM" id="SSF52540">
    <property type="entry name" value="P-loop containing nucleoside triphosphate hydrolases"/>
    <property type="match status" value="1"/>
</dbReference>
<dbReference type="GO" id="GO:0003677">
    <property type="term" value="F:DNA binding"/>
    <property type="evidence" value="ECO:0007669"/>
    <property type="project" value="UniProtKB-KW"/>
</dbReference>
<evidence type="ECO:0000313" key="12">
    <source>
        <dbReference type="Proteomes" id="UP000225706"/>
    </source>
</evidence>
<dbReference type="Pfam" id="PF00270">
    <property type="entry name" value="DEAD"/>
    <property type="match status" value="1"/>
</dbReference>
<dbReference type="OrthoDB" id="5987011at2759"/>
<keyword evidence="5" id="KW-0413">Isomerase</keyword>
<dbReference type="PROSITE" id="PS51192">
    <property type="entry name" value="HELICASE_ATP_BIND_1"/>
    <property type="match status" value="1"/>
</dbReference>
<dbReference type="GO" id="GO:0005694">
    <property type="term" value="C:chromosome"/>
    <property type="evidence" value="ECO:0007669"/>
    <property type="project" value="TreeGrafter"/>
</dbReference>
<protein>
    <recommendedName>
        <fullName evidence="7">DNA 3'-5' helicase</fullName>
        <ecNumber evidence="7">5.6.2.4</ecNumber>
    </recommendedName>
    <alternativeName>
        <fullName evidence="8">DNA 3'-5' helicase Q1</fullName>
    </alternativeName>
</protein>
<evidence type="ECO:0000313" key="11">
    <source>
        <dbReference type="EMBL" id="PFX31140.1"/>
    </source>
</evidence>
<dbReference type="InterPro" id="IPR001650">
    <property type="entry name" value="Helicase_C-like"/>
</dbReference>
<dbReference type="PANTHER" id="PTHR13710">
    <property type="entry name" value="DNA HELICASE RECQ FAMILY MEMBER"/>
    <property type="match status" value="1"/>
</dbReference>
<dbReference type="GO" id="GO:0000724">
    <property type="term" value="P:double-strand break repair via homologous recombination"/>
    <property type="evidence" value="ECO:0007669"/>
    <property type="project" value="TreeGrafter"/>
</dbReference>
<evidence type="ECO:0000256" key="2">
    <source>
        <dbReference type="ARBA" id="ARBA00022741"/>
    </source>
</evidence>
<comment type="caution">
    <text evidence="11">The sequence shown here is derived from an EMBL/GenBank/DDBJ whole genome shotgun (WGS) entry which is preliminary data.</text>
</comment>
<dbReference type="GO" id="GO:0005524">
    <property type="term" value="F:ATP binding"/>
    <property type="evidence" value="ECO:0007669"/>
    <property type="project" value="UniProtKB-KW"/>
</dbReference>
<keyword evidence="4" id="KW-0238">DNA-binding</keyword>
<dbReference type="EMBL" id="LSMT01000040">
    <property type="protein sequence ID" value="PFX31140.1"/>
    <property type="molecule type" value="Genomic_DNA"/>
</dbReference>
<dbReference type="PROSITE" id="PS51194">
    <property type="entry name" value="HELICASE_CTER"/>
    <property type="match status" value="1"/>
</dbReference>
<dbReference type="GO" id="GO:0005737">
    <property type="term" value="C:cytoplasm"/>
    <property type="evidence" value="ECO:0007669"/>
    <property type="project" value="TreeGrafter"/>
</dbReference>
<dbReference type="GO" id="GO:0009378">
    <property type="term" value="F:four-way junction helicase activity"/>
    <property type="evidence" value="ECO:0007669"/>
    <property type="project" value="TreeGrafter"/>
</dbReference>
<organism evidence="11 12">
    <name type="scientific">Stylophora pistillata</name>
    <name type="common">Smooth cauliflower coral</name>
    <dbReference type="NCBI Taxonomy" id="50429"/>
    <lineage>
        <taxon>Eukaryota</taxon>
        <taxon>Metazoa</taxon>
        <taxon>Cnidaria</taxon>
        <taxon>Anthozoa</taxon>
        <taxon>Hexacorallia</taxon>
        <taxon>Scleractinia</taxon>
        <taxon>Astrocoeniina</taxon>
        <taxon>Pocilloporidae</taxon>
        <taxon>Stylophora</taxon>
    </lineage>
</organism>
<dbReference type="GO" id="GO:0043138">
    <property type="term" value="F:3'-5' DNA helicase activity"/>
    <property type="evidence" value="ECO:0007669"/>
    <property type="project" value="UniProtKB-EC"/>
</dbReference>
<sequence length="676" mass="76326">MASCGILIKKTVLMPVQIYLMLDTILDILKKEESIDEGKILESIKADISQQELPEVDDDELYVEKKRVAMAGVHKKMADDCDFDIKLKYVLKECLNDKITLKEEQCQALEQLFVKRKDLVAVLPPGFGKNLIFQLLVLLARCDQNLDEHRPLVIVITPLVSIIKDQILEIESFGLTGCNLVDALDNFEKLSLLDVVYASAESSLDKKFTNFLKQDMRFIARTIAVIVDESHTIETWTGLRLICSIFVRKDKNSEMTTAFHSAYGELSSLRSFFGLEIPIAALTGTADDDTKNIICSSLAMKDPLIISISPNRTNVRFHVFHQKKDDAFSRLDWLIEELMLKNVATDKSIIFCNTMNDIARVVNYLLMKLGGKAYFPTSSCQGKNCLIGIFHSNTWSHQKEQIMESLKGDGRIRVVVASSALSMGVNFPDVRYVINWGPARNLLDQLQEAGRAGRDGIQSHNIIIYHGQQLIHCSKDVKEFVRAENCHRILAYTLFDPSIKSLEPDHICCSHCAKSCKCEGESWNYSPIYTTMVENTTPPPFLTRSVCEDDKKDLPSSLEELRREMSASKSLFDPIIAHGFSEELTDDVVESCALLFTVDDIWNKCAVYSVGHAVAILEIIQEISLDIPNFDETMAMLKHEHFLTFDALDFDVLQEFDDVGDSSGDEWSDNEPIEEI</sequence>
<dbReference type="SMART" id="SM00490">
    <property type="entry name" value="HELICc"/>
    <property type="match status" value="1"/>
</dbReference>
<dbReference type="Gene3D" id="3.40.50.300">
    <property type="entry name" value="P-loop containing nucleotide triphosphate hydrolases"/>
    <property type="match status" value="2"/>
</dbReference>
<evidence type="ECO:0000256" key="5">
    <source>
        <dbReference type="ARBA" id="ARBA00023235"/>
    </source>
</evidence>
<keyword evidence="12" id="KW-1185">Reference proteome</keyword>
<dbReference type="SMART" id="SM00487">
    <property type="entry name" value="DEXDc"/>
    <property type="match status" value="1"/>
</dbReference>
<feature type="domain" description="Helicase C-terminal" evidence="10">
    <location>
        <begin position="334"/>
        <end position="498"/>
    </location>
</feature>
<comment type="similarity">
    <text evidence="1">Belongs to the helicase family. RecQ subfamily.</text>
</comment>
<name>A0A2B4SQI3_STYPI</name>
<accession>A0A2B4SQI3</accession>
<evidence type="ECO:0000256" key="6">
    <source>
        <dbReference type="ARBA" id="ARBA00034617"/>
    </source>
</evidence>
<evidence type="ECO:0000256" key="4">
    <source>
        <dbReference type="ARBA" id="ARBA00023125"/>
    </source>
</evidence>
<dbReference type="STRING" id="50429.A0A2B4SQI3"/>
<proteinExistence type="inferred from homology"/>
<reference evidence="12" key="1">
    <citation type="journal article" date="2017" name="bioRxiv">
        <title>Comparative analysis of the genomes of Stylophora pistillata and Acropora digitifera provides evidence for extensive differences between species of corals.</title>
        <authorList>
            <person name="Voolstra C.R."/>
            <person name="Li Y."/>
            <person name="Liew Y.J."/>
            <person name="Baumgarten S."/>
            <person name="Zoccola D."/>
            <person name="Flot J.-F."/>
            <person name="Tambutte S."/>
            <person name="Allemand D."/>
            <person name="Aranda M."/>
        </authorList>
    </citation>
    <scope>NUCLEOTIDE SEQUENCE [LARGE SCALE GENOMIC DNA]</scope>
</reference>
<dbReference type="AlphaFoldDB" id="A0A2B4SQI3"/>
<dbReference type="InterPro" id="IPR027417">
    <property type="entry name" value="P-loop_NTPase"/>
</dbReference>
<keyword evidence="11" id="KW-0378">Hydrolase</keyword>
<evidence type="ECO:0000256" key="3">
    <source>
        <dbReference type="ARBA" id="ARBA00022840"/>
    </source>
</evidence>
<evidence type="ECO:0000256" key="7">
    <source>
        <dbReference type="ARBA" id="ARBA00034808"/>
    </source>
</evidence>
<evidence type="ECO:0000256" key="1">
    <source>
        <dbReference type="ARBA" id="ARBA00005446"/>
    </source>
</evidence>
<keyword evidence="11" id="KW-0347">Helicase</keyword>
<dbReference type="InterPro" id="IPR014001">
    <property type="entry name" value="Helicase_ATP-bd"/>
</dbReference>
<gene>
    <name evidence="11" type="primary">recQ</name>
    <name evidence="11" type="ORF">AWC38_SpisGene4043</name>
</gene>
<dbReference type="InterPro" id="IPR011545">
    <property type="entry name" value="DEAD/DEAH_box_helicase_dom"/>
</dbReference>
<evidence type="ECO:0000256" key="8">
    <source>
        <dbReference type="ARBA" id="ARBA00044566"/>
    </source>
</evidence>
<keyword evidence="3" id="KW-0067">ATP-binding</keyword>
<dbReference type="Pfam" id="PF00271">
    <property type="entry name" value="Helicase_C"/>
    <property type="match status" value="1"/>
</dbReference>
<dbReference type="EC" id="5.6.2.4" evidence="7"/>
<comment type="catalytic activity">
    <reaction evidence="6">
        <text>Couples ATP hydrolysis with the unwinding of duplex DNA by translocating in the 3'-5' direction.</text>
        <dbReference type="EC" id="5.6.2.4"/>
    </reaction>
</comment>
<evidence type="ECO:0000259" key="9">
    <source>
        <dbReference type="PROSITE" id="PS51192"/>
    </source>
</evidence>
<dbReference type="Proteomes" id="UP000225706">
    <property type="component" value="Unassembled WGS sequence"/>
</dbReference>
<feature type="domain" description="Helicase ATP-binding" evidence="9">
    <location>
        <begin position="110"/>
        <end position="304"/>
    </location>
</feature>
<evidence type="ECO:0000259" key="10">
    <source>
        <dbReference type="PROSITE" id="PS51194"/>
    </source>
</evidence>
<dbReference type="PANTHER" id="PTHR13710:SF105">
    <property type="entry name" value="ATP-DEPENDENT DNA HELICASE Q1"/>
    <property type="match status" value="1"/>
</dbReference>